<evidence type="ECO:0000313" key="3">
    <source>
        <dbReference type="EMBL" id="SPP30275.1"/>
    </source>
</evidence>
<feature type="signal peptide" evidence="2">
    <location>
        <begin position="1"/>
        <end position="28"/>
    </location>
</feature>
<dbReference type="AlphaFoldDB" id="A0A2X0Q4I1"/>
<protein>
    <submittedName>
        <fullName evidence="3">Uncharacterized protein</fullName>
    </submittedName>
</protein>
<keyword evidence="2" id="KW-0732">Signal</keyword>
<accession>A0A2X0Q4I1</accession>
<evidence type="ECO:0000256" key="2">
    <source>
        <dbReference type="SAM" id="SignalP"/>
    </source>
</evidence>
<sequence>MKKQNEFIGFTIIFLSATIIMLPHSVQAADTYSANDSIKINFSNKKMVKEKKASQMTHNKISKKLSSN</sequence>
<feature type="compositionally biased region" description="Polar residues" evidence="1">
    <location>
        <begin position="54"/>
        <end position="68"/>
    </location>
</feature>
<organism evidence="3 4">
    <name type="scientific">Brochothrix thermosphacta</name>
    <name type="common">Microbacterium thermosphactum</name>
    <dbReference type="NCBI Taxonomy" id="2756"/>
    <lineage>
        <taxon>Bacteria</taxon>
        <taxon>Bacillati</taxon>
        <taxon>Bacillota</taxon>
        <taxon>Bacilli</taxon>
        <taxon>Bacillales</taxon>
        <taxon>Listeriaceae</taxon>
        <taxon>Brochothrix</taxon>
    </lineage>
</organism>
<name>A0A2X0Q4I1_BROTH</name>
<gene>
    <name evidence="3" type="ORF">BTBSAS_70126</name>
</gene>
<feature type="chain" id="PRO_5030060479" evidence="2">
    <location>
        <begin position="29"/>
        <end position="68"/>
    </location>
</feature>
<proteinExistence type="predicted"/>
<dbReference type="EMBL" id="OUNC01000067">
    <property type="protein sequence ID" value="SPP30275.1"/>
    <property type="molecule type" value="Genomic_DNA"/>
</dbReference>
<dbReference type="RefSeq" id="WP_106786665.1">
    <property type="nucleotide sequence ID" value="NZ_CBCPKC010000006.1"/>
</dbReference>
<evidence type="ECO:0000313" key="4">
    <source>
        <dbReference type="Proteomes" id="UP000270190"/>
    </source>
</evidence>
<evidence type="ECO:0000256" key="1">
    <source>
        <dbReference type="SAM" id="MobiDB-lite"/>
    </source>
</evidence>
<dbReference type="Proteomes" id="UP000270190">
    <property type="component" value="Unassembled WGS sequence"/>
</dbReference>
<reference evidence="4" key="1">
    <citation type="submission" date="2018-04" db="EMBL/GenBank/DDBJ databases">
        <authorList>
            <person name="Illikoud N."/>
        </authorList>
    </citation>
    <scope>NUCLEOTIDE SEQUENCE [LARGE SCALE GENOMIC DNA]</scope>
</reference>
<feature type="region of interest" description="Disordered" evidence="1">
    <location>
        <begin position="49"/>
        <end position="68"/>
    </location>
</feature>